<protein>
    <submittedName>
        <fullName evidence="1">Kinase-like protein</fullName>
    </submittedName>
</protein>
<name>A0ACD3B8P1_9AGAR</name>
<proteinExistence type="predicted"/>
<accession>A0ACD3B8P1</accession>
<reference evidence="1 2" key="1">
    <citation type="journal article" date="2019" name="Nat. Ecol. Evol.">
        <title>Megaphylogeny resolves global patterns of mushroom evolution.</title>
        <authorList>
            <person name="Varga T."/>
            <person name="Krizsan K."/>
            <person name="Foldi C."/>
            <person name="Dima B."/>
            <person name="Sanchez-Garcia M."/>
            <person name="Sanchez-Ramirez S."/>
            <person name="Szollosi G.J."/>
            <person name="Szarkandi J.G."/>
            <person name="Papp V."/>
            <person name="Albert L."/>
            <person name="Andreopoulos W."/>
            <person name="Angelini C."/>
            <person name="Antonin V."/>
            <person name="Barry K.W."/>
            <person name="Bougher N.L."/>
            <person name="Buchanan P."/>
            <person name="Buyck B."/>
            <person name="Bense V."/>
            <person name="Catcheside P."/>
            <person name="Chovatia M."/>
            <person name="Cooper J."/>
            <person name="Damon W."/>
            <person name="Desjardin D."/>
            <person name="Finy P."/>
            <person name="Geml J."/>
            <person name="Haridas S."/>
            <person name="Hughes K."/>
            <person name="Justo A."/>
            <person name="Karasinski D."/>
            <person name="Kautmanova I."/>
            <person name="Kiss B."/>
            <person name="Kocsube S."/>
            <person name="Kotiranta H."/>
            <person name="LaButti K.M."/>
            <person name="Lechner B.E."/>
            <person name="Liimatainen K."/>
            <person name="Lipzen A."/>
            <person name="Lukacs Z."/>
            <person name="Mihaltcheva S."/>
            <person name="Morgado L.N."/>
            <person name="Niskanen T."/>
            <person name="Noordeloos M.E."/>
            <person name="Ohm R.A."/>
            <person name="Ortiz-Santana B."/>
            <person name="Ovrebo C."/>
            <person name="Racz N."/>
            <person name="Riley R."/>
            <person name="Savchenko A."/>
            <person name="Shiryaev A."/>
            <person name="Soop K."/>
            <person name="Spirin V."/>
            <person name="Szebenyi C."/>
            <person name="Tomsovsky M."/>
            <person name="Tulloss R.E."/>
            <person name="Uehling J."/>
            <person name="Grigoriev I.V."/>
            <person name="Vagvolgyi C."/>
            <person name="Papp T."/>
            <person name="Martin F.M."/>
            <person name="Miettinen O."/>
            <person name="Hibbett D.S."/>
            <person name="Nagy L.G."/>
        </authorList>
    </citation>
    <scope>NUCLEOTIDE SEQUENCE [LARGE SCALE GENOMIC DNA]</scope>
    <source>
        <strain evidence="1 2">NL-1719</strain>
    </source>
</reference>
<dbReference type="EMBL" id="ML208268">
    <property type="protein sequence ID" value="TFK74515.1"/>
    <property type="molecule type" value="Genomic_DNA"/>
</dbReference>
<gene>
    <name evidence="1" type="ORF">BDN72DRAFT_813014</name>
</gene>
<evidence type="ECO:0000313" key="2">
    <source>
        <dbReference type="Proteomes" id="UP000308600"/>
    </source>
</evidence>
<evidence type="ECO:0000313" key="1">
    <source>
        <dbReference type="EMBL" id="TFK74515.1"/>
    </source>
</evidence>
<sequence>MKQEYILHFPAENFDEYRTGGYHPIHLGDYMHDGRYEILHRLGAGPSSTVWLARDNSLQINVCMKVLTADRSQEQSKEVKTLEHLQQCGRRSHPGADYTSTLLNYFYHDGPNGRHLCLVLNLGGPQLSDVLDKQPLSRFRGDTARRITRQLLLAVDYLHCSGIVHGDIYTYNIVIQMPELERLSKEQIMQVLGKPHIGDVKRVDGQPIPACKPRYQVMLADLVKCIRGNIKSIQLIDFGEAFFIGSPPPRCAIPVSFCPPEGLLRFPLTKAVDLWSLGCVIMSLTVGTLPIIGFDITEVYPQYKVIGNLSPEWVSRALDIFVSENAKPFELGSPFPLLEEVIHSRYFCESSDGLLDFTEAQMKTFASFVRKLMDLEPSKRGEACEMLRDPWLVGSAEVISLRL</sequence>
<dbReference type="Proteomes" id="UP000308600">
    <property type="component" value="Unassembled WGS sequence"/>
</dbReference>
<keyword evidence="2" id="KW-1185">Reference proteome</keyword>
<organism evidence="1 2">
    <name type="scientific">Pluteus cervinus</name>
    <dbReference type="NCBI Taxonomy" id="181527"/>
    <lineage>
        <taxon>Eukaryota</taxon>
        <taxon>Fungi</taxon>
        <taxon>Dikarya</taxon>
        <taxon>Basidiomycota</taxon>
        <taxon>Agaricomycotina</taxon>
        <taxon>Agaricomycetes</taxon>
        <taxon>Agaricomycetidae</taxon>
        <taxon>Agaricales</taxon>
        <taxon>Pluteineae</taxon>
        <taxon>Pluteaceae</taxon>
        <taxon>Pluteus</taxon>
    </lineage>
</organism>